<dbReference type="EMBL" id="RZGK01000002">
    <property type="protein sequence ID" value="KAF9700869.1"/>
    <property type="molecule type" value="Genomic_DNA"/>
</dbReference>
<accession>A0A8H7ML27</accession>
<keyword evidence="1" id="KW-0812">Transmembrane</keyword>
<protein>
    <submittedName>
        <fullName evidence="2">Uncharacterized protein</fullName>
    </submittedName>
</protein>
<gene>
    <name evidence="2" type="ORF">EKO04_000284</name>
</gene>
<reference evidence="2" key="1">
    <citation type="submission" date="2018-12" db="EMBL/GenBank/DDBJ databases">
        <authorList>
            <person name="Syme R.A."/>
            <person name="Farfan-Caceres L."/>
            <person name="Lichtenzveig J."/>
        </authorList>
    </citation>
    <scope>NUCLEOTIDE SEQUENCE</scope>
    <source>
        <strain evidence="2">Al4</strain>
    </source>
</reference>
<evidence type="ECO:0000313" key="3">
    <source>
        <dbReference type="Proteomes" id="UP000651452"/>
    </source>
</evidence>
<comment type="caution">
    <text evidence="2">The sequence shown here is derived from an EMBL/GenBank/DDBJ whole genome shotgun (WGS) entry which is preliminary data.</text>
</comment>
<feature type="transmembrane region" description="Helical" evidence="1">
    <location>
        <begin position="66"/>
        <end position="89"/>
    </location>
</feature>
<organism evidence="2 3">
    <name type="scientific">Ascochyta lentis</name>
    <dbReference type="NCBI Taxonomy" id="205686"/>
    <lineage>
        <taxon>Eukaryota</taxon>
        <taxon>Fungi</taxon>
        <taxon>Dikarya</taxon>
        <taxon>Ascomycota</taxon>
        <taxon>Pezizomycotina</taxon>
        <taxon>Dothideomycetes</taxon>
        <taxon>Pleosporomycetidae</taxon>
        <taxon>Pleosporales</taxon>
        <taxon>Pleosporineae</taxon>
        <taxon>Didymellaceae</taxon>
        <taxon>Ascochyta</taxon>
    </lineage>
</organism>
<name>A0A8H7ML27_9PLEO</name>
<keyword evidence="1" id="KW-1133">Transmembrane helix</keyword>
<evidence type="ECO:0000256" key="1">
    <source>
        <dbReference type="SAM" id="Phobius"/>
    </source>
</evidence>
<dbReference type="AlphaFoldDB" id="A0A8H7ML27"/>
<evidence type="ECO:0000313" key="2">
    <source>
        <dbReference type="EMBL" id="KAF9700869.1"/>
    </source>
</evidence>
<keyword evidence="1" id="KW-0472">Membrane</keyword>
<reference evidence="2" key="2">
    <citation type="submission" date="2020-09" db="EMBL/GenBank/DDBJ databases">
        <title>Reference genome assembly for Australian Ascochyta lentis isolate Al4.</title>
        <authorList>
            <person name="Lee R.C."/>
            <person name="Farfan-Caceres L.M."/>
            <person name="Debler J.W."/>
            <person name="Williams A.H."/>
            <person name="Henares B.M."/>
        </authorList>
    </citation>
    <scope>NUCLEOTIDE SEQUENCE</scope>
    <source>
        <strain evidence="2">Al4</strain>
    </source>
</reference>
<keyword evidence="3" id="KW-1185">Reference proteome</keyword>
<dbReference type="Proteomes" id="UP000651452">
    <property type="component" value="Unassembled WGS sequence"/>
</dbReference>
<proteinExistence type="predicted"/>
<sequence>MPNYSAQSIPDSSFDFKVNIGVALLQCTIAKHSKRIVRPVVNFLDAFSKVFDEEFSNISIDIFELYHLQLFVFLFILITVVRLSSIVMAKEDVTASRAFVGILVVGKKPLPETDLTEDVRAAVFVGEACRYVRRIEAVEADIASVEPAEPIGEEVISRSQIVSFHGSWGKARIGGG</sequence>